<keyword evidence="3" id="KW-1185">Reference proteome</keyword>
<feature type="transmembrane region" description="Helical" evidence="1">
    <location>
        <begin position="69"/>
        <end position="88"/>
    </location>
</feature>
<feature type="transmembrane region" description="Helical" evidence="1">
    <location>
        <begin position="43"/>
        <end position="62"/>
    </location>
</feature>
<dbReference type="Proteomes" id="UP001597018">
    <property type="component" value="Unassembled WGS sequence"/>
</dbReference>
<comment type="caution">
    <text evidence="2">The sequence shown here is derived from an EMBL/GenBank/DDBJ whole genome shotgun (WGS) entry which is preliminary data.</text>
</comment>
<feature type="transmembrane region" description="Helical" evidence="1">
    <location>
        <begin position="179"/>
        <end position="198"/>
    </location>
</feature>
<protein>
    <submittedName>
        <fullName evidence="2">VC0807 family protein</fullName>
    </submittedName>
</protein>
<dbReference type="RefSeq" id="WP_263252402.1">
    <property type="nucleotide sequence ID" value="NZ_BAABLT010000044.1"/>
</dbReference>
<dbReference type="EMBL" id="JBHTIW010000047">
    <property type="protein sequence ID" value="MFD0923919.1"/>
    <property type="molecule type" value="Genomic_DNA"/>
</dbReference>
<feature type="transmembrane region" description="Helical" evidence="1">
    <location>
        <begin position="94"/>
        <end position="115"/>
    </location>
</feature>
<dbReference type="NCBIfam" id="NF041646">
    <property type="entry name" value="VC0807_fam"/>
    <property type="match status" value="1"/>
</dbReference>
<reference evidence="3" key="1">
    <citation type="journal article" date="2019" name="Int. J. Syst. Evol. Microbiol.">
        <title>The Global Catalogue of Microorganisms (GCM) 10K type strain sequencing project: providing services to taxonomists for standard genome sequencing and annotation.</title>
        <authorList>
            <consortium name="The Broad Institute Genomics Platform"/>
            <consortium name="The Broad Institute Genome Sequencing Center for Infectious Disease"/>
            <person name="Wu L."/>
            <person name="Ma J."/>
        </authorList>
    </citation>
    <scope>NUCLEOTIDE SEQUENCE [LARGE SCALE GENOMIC DNA]</scope>
    <source>
        <strain evidence="3">CCUG 56401</strain>
    </source>
</reference>
<evidence type="ECO:0000256" key="1">
    <source>
        <dbReference type="SAM" id="Phobius"/>
    </source>
</evidence>
<sequence length="214" mass="22149">MVPSDVDVRGGAARSPLVRTLLINAAAPFAAYEVLTSAGMSELPALAAGAVFPLAAIVVGVVRARRVDWIGAVSLLAIVLSLVGAVVLDSPRLLLLHGSLVTASVGLAFLASLAAPRPVAFVMSRQRFATEDARAAHDRRWAIPAVRRAFRVATGVWGGGLLAEAALRVALSYVVGPGALMLLSPVLAVAVFGALVLWSRGMRARVRALAPVHA</sequence>
<evidence type="ECO:0000313" key="3">
    <source>
        <dbReference type="Proteomes" id="UP001597018"/>
    </source>
</evidence>
<keyword evidence="1" id="KW-0472">Membrane</keyword>
<name>A0ABW3FZS9_9PSEU</name>
<keyword evidence="1" id="KW-1133">Transmembrane helix</keyword>
<proteinExistence type="predicted"/>
<feature type="transmembrane region" description="Helical" evidence="1">
    <location>
        <begin position="149"/>
        <end position="167"/>
    </location>
</feature>
<accession>A0ABW3FZS9</accession>
<evidence type="ECO:0000313" key="2">
    <source>
        <dbReference type="EMBL" id="MFD0923919.1"/>
    </source>
</evidence>
<keyword evidence="1" id="KW-0812">Transmembrane</keyword>
<organism evidence="2 3">
    <name type="scientific">Saccharopolyspora rosea</name>
    <dbReference type="NCBI Taxonomy" id="524884"/>
    <lineage>
        <taxon>Bacteria</taxon>
        <taxon>Bacillati</taxon>
        <taxon>Actinomycetota</taxon>
        <taxon>Actinomycetes</taxon>
        <taxon>Pseudonocardiales</taxon>
        <taxon>Pseudonocardiaceae</taxon>
        <taxon>Saccharopolyspora</taxon>
    </lineage>
</organism>
<gene>
    <name evidence="2" type="ORF">ACFQ16_29585</name>
</gene>